<proteinExistence type="predicted"/>
<organism evidence="1">
    <name type="scientific">bioreactor metagenome</name>
    <dbReference type="NCBI Taxonomy" id="1076179"/>
    <lineage>
        <taxon>unclassified sequences</taxon>
        <taxon>metagenomes</taxon>
        <taxon>ecological metagenomes</taxon>
    </lineage>
</organism>
<reference evidence="1" key="1">
    <citation type="submission" date="2019-08" db="EMBL/GenBank/DDBJ databases">
        <authorList>
            <person name="Kucharzyk K."/>
            <person name="Murdoch R.W."/>
            <person name="Higgins S."/>
            <person name="Loffler F."/>
        </authorList>
    </citation>
    <scope>NUCLEOTIDE SEQUENCE</scope>
</reference>
<accession>A0A645A9H9</accession>
<dbReference type="AlphaFoldDB" id="A0A645A9H9"/>
<evidence type="ECO:0000313" key="1">
    <source>
        <dbReference type="EMBL" id="MPM48941.1"/>
    </source>
</evidence>
<gene>
    <name evidence="1" type="ORF">SDC9_95668</name>
</gene>
<sequence>MAIKEFNNFFDKKDKNQYLATFLPPFYVNYFYNGNYKYLPLSKNQEFSDGPKDFVNKFYKGELVELYNNLLENGNKVYFSNFYVTANFDSWNLSLEEIKKSFDYNLVKEGCLNTCNIYELLESKKYEKK</sequence>
<protein>
    <submittedName>
        <fullName evidence="1">Uncharacterized protein</fullName>
    </submittedName>
</protein>
<dbReference type="EMBL" id="VSSQ01012318">
    <property type="protein sequence ID" value="MPM48941.1"/>
    <property type="molecule type" value="Genomic_DNA"/>
</dbReference>
<comment type="caution">
    <text evidence="1">The sequence shown here is derived from an EMBL/GenBank/DDBJ whole genome shotgun (WGS) entry which is preliminary data.</text>
</comment>
<name>A0A645A9H9_9ZZZZ</name>